<evidence type="ECO:0000256" key="5">
    <source>
        <dbReference type="ARBA" id="ARBA00023136"/>
    </source>
</evidence>
<organism evidence="8 9">
    <name type="scientific">Streptococcus oralis</name>
    <dbReference type="NCBI Taxonomy" id="1303"/>
    <lineage>
        <taxon>Bacteria</taxon>
        <taxon>Bacillati</taxon>
        <taxon>Bacillota</taxon>
        <taxon>Bacilli</taxon>
        <taxon>Lactobacillales</taxon>
        <taxon>Streptococcaceae</taxon>
        <taxon>Streptococcus</taxon>
    </lineage>
</organism>
<evidence type="ECO:0000256" key="4">
    <source>
        <dbReference type="ARBA" id="ARBA00022989"/>
    </source>
</evidence>
<gene>
    <name evidence="8" type="ORF">SORDD16_00820</name>
</gene>
<feature type="transmembrane region" description="Helical" evidence="6">
    <location>
        <begin position="50"/>
        <end position="67"/>
    </location>
</feature>
<dbReference type="PANTHER" id="PTHR38459:SF5">
    <property type="entry name" value="CELL WALL TEICHOIC ACID GLYCOSYLATION PROTEIN GTCA"/>
    <property type="match status" value="1"/>
</dbReference>
<feature type="transmembrane region" description="Helical" evidence="6">
    <location>
        <begin position="126"/>
        <end position="143"/>
    </location>
</feature>
<dbReference type="EMBL" id="LQOB01000110">
    <property type="protein sequence ID" value="KXT87275.1"/>
    <property type="molecule type" value="Genomic_DNA"/>
</dbReference>
<evidence type="ECO:0000313" key="9">
    <source>
        <dbReference type="Proteomes" id="UP000072653"/>
    </source>
</evidence>
<keyword evidence="3 6" id="KW-0812">Transmembrane</keyword>
<accession>A0A139PE29</accession>
<evidence type="ECO:0000256" key="3">
    <source>
        <dbReference type="ARBA" id="ARBA00022692"/>
    </source>
</evidence>
<dbReference type="AlphaFoldDB" id="A0A139PE29"/>
<dbReference type="Pfam" id="PF04138">
    <property type="entry name" value="GtrA_DPMS_TM"/>
    <property type="match status" value="1"/>
</dbReference>
<reference evidence="8 9" key="1">
    <citation type="submission" date="2016-01" db="EMBL/GenBank/DDBJ databases">
        <title>Highly variable Streptococcus oralis are common among viridans streptococci isolated from primates.</title>
        <authorList>
            <person name="Denapaite D."/>
            <person name="Rieger M."/>
            <person name="Koendgen S."/>
            <person name="Brueckner R."/>
            <person name="Ochigava I."/>
            <person name="Kappeler P."/>
            <person name="Maetz-Rensing K."/>
            <person name="Leendertz F."/>
            <person name="Hakenbeck R."/>
        </authorList>
    </citation>
    <scope>NUCLEOTIDE SEQUENCE [LARGE SCALE GENOMIC DNA]</scope>
    <source>
        <strain evidence="8 9">DD16</strain>
    </source>
</reference>
<comment type="similarity">
    <text evidence="2">Belongs to the GtrA family.</text>
</comment>
<dbReference type="PANTHER" id="PTHR38459">
    <property type="entry name" value="PROPHAGE BACTOPRENOL-LINKED GLUCOSE TRANSLOCASE HOMOLOG"/>
    <property type="match status" value="1"/>
</dbReference>
<evidence type="ECO:0000256" key="1">
    <source>
        <dbReference type="ARBA" id="ARBA00004141"/>
    </source>
</evidence>
<evidence type="ECO:0000256" key="6">
    <source>
        <dbReference type="SAM" id="Phobius"/>
    </source>
</evidence>
<dbReference type="InterPro" id="IPR051401">
    <property type="entry name" value="GtrA_CellWall_Glycosyl"/>
</dbReference>
<dbReference type="PATRIC" id="fig|1303.79.peg.934"/>
<evidence type="ECO:0000313" key="8">
    <source>
        <dbReference type="EMBL" id="KXT87275.1"/>
    </source>
</evidence>
<dbReference type="Proteomes" id="UP000072653">
    <property type="component" value="Unassembled WGS sequence"/>
</dbReference>
<comment type="caution">
    <text evidence="8">The sequence shown here is derived from an EMBL/GenBank/DDBJ whole genome shotgun (WGS) entry which is preliminary data.</text>
</comment>
<keyword evidence="4 6" id="KW-1133">Transmembrane helix</keyword>
<evidence type="ECO:0000256" key="2">
    <source>
        <dbReference type="ARBA" id="ARBA00009399"/>
    </source>
</evidence>
<feature type="domain" description="GtrA/DPMS transmembrane" evidence="7">
    <location>
        <begin position="24"/>
        <end position="149"/>
    </location>
</feature>
<feature type="transmembrane region" description="Helical" evidence="6">
    <location>
        <begin position="88"/>
        <end position="106"/>
    </location>
</feature>
<keyword evidence="5 6" id="KW-0472">Membrane</keyword>
<name>A0A139PE29_STROR</name>
<feature type="transmembrane region" description="Helical" evidence="6">
    <location>
        <begin position="21"/>
        <end position="44"/>
    </location>
</feature>
<comment type="subcellular location">
    <subcellularLocation>
        <location evidence="1">Membrane</location>
        <topology evidence="1">Multi-pass membrane protein</topology>
    </subcellularLocation>
</comment>
<evidence type="ECO:0000259" key="7">
    <source>
        <dbReference type="Pfam" id="PF04138"/>
    </source>
</evidence>
<sequence>MTLCYTKIMKNQIKAFFDNEILSYLFFGGATTLISILSRLFIYHISHQEILATVLANIIGIFFAFITNDTIVFKQKRKNWPTRLAKFFLARLSTLGLDVLLTYIFVTSYPDIIGQFVNNQLDQVNIIETLIAQVLIIILNYIFNKVYVFYK</sequence>
<proteinExistence type="inferred from homology"/>
<dbReference type="InterPro" id="IPR007267">
    <property type="entry name" value="GtrA_DPMS_TM"/>
</dbReference>
<dbReference type="GO" id="GO:0005886">
    <property type="term" value="C:plasma membrane"/>
    <property type="evidence" value="ECO:0007669"/>
    <property type="project" value="TreeGrafter"/>
</dbReference>
<protein>
    <submittedName>
        <fullName evidence="8">GtrA family protein / MesH protein</fullName>
    </submittedName>
</protein>
<dbReference type="GO" id="GO:0000271">
    <property type="term" value="P:polysaccharide biosynthetic process"/>
    <property type="evidence" value="ECO:0007669"/>
    <property type="project" value="InterPro"/>
</dbReference>